<evidence type="ECO:0000259" key="5">
    <source>
        <dbReference type="PROSITE" id="PS51462"/>
    </source>
</evidence>
<feature type="domain" description="Nudix hydrolase" evidence="5">
    <location>
        <begin position="46"/>
        <end position="174"/>
    </location>
</feature>
<evidence type="ECO:0000256" key="2">
    <source>
        <dbReference type="ARBA" id="ARBA00005582"/>
    </source>
</evidence>
<comment type="similarity">
    <text evidence="2 4">Belongs to the Nudix hydrolase family.</text>
</comment>
<dbReference type="SUPFAM" id="SSF55811">
    <property type="entry name" value="Nudix"/>
    <property type="match status" value="1"/>
</dbReference>
<evidence type="ECO:0000313" key="7">
    <source>
        <dbReference type="Proteomes" id="UP001552594"/>
    </source>
</evidence>
<keyword evidence="7" id="KW-1185">Reference proteome</keyword>
<dbReference type="EMBL" id="JBFAUK010000060">
    <property type="protein sequence ID" value="MEV5511293.1"/>
    <property type="molecule type" value="Genomic_DNA"/>
</dbReference>
<proteinExistence type="inferred from homology"/>
<dbReference type="GO" id="GO:0016787">
    <property type="term" value="F:hydrolase activity"/>
    <property type="evidence" value="ECO:0007669"/>
    <property type="project" value="UniProtKB-KW"/>
</dbReference>
<dbReference type="RefSeq" id="WP_109278479.1">
    <property type="nucleotide sequence ID" value="NZ_JBFAUK010000060.1"/>
</dbReference>
<gene>
    <name evidence="6" type="ORF">AB0L16_33605</name>
</gene>
<accession>A0ABV3K8J5</accession>
<dbReference type="PANTHER" id="PTHR43046:SF14">
    <property type="entry name" value="MUTT_NUDIX FAMILY PROTEIN"/>
    <property type="match status" value="1"/>
</dbReference>
<reference evidence="6 7" key="1">
    <citation type="submission" date="2024-06" db="EMBL/GenBank/DDBJ databases">
        <title>The Natural Products Discovery Center: Release of the First 8490 Sequenced Strains for Exploring Actinobacteria Biosynthetic Diversity.</title>
        <authorList>
            <person name="Kalkreuter E."/>
            <person name="Kautsar S.A."/>
            <person name="Yang D."/>
            <person name="Bader C.D."/>
            <person name="Teijaro C.N."/>
            <person name="Fluegel L."/>
            <person name="Davis C.M."/>
            <person name="Simpson J.R."/>
            <person name="Lauterbach L."/>
            <person name="Steele A.D."/>
            <person name="Gui C."/>
            <person name="Meng S."/>
            <person name="Li G."/>
            <person name="Viehrig K."/>
            <person name="Ye F."/>
            <person name="Su P."/>
            <person name="Kiefer A.F."/>
            <person name="Nichols A."/>
            <person name="Cepeda A.J."/>
            <person name="Yan W."/>
            <person name="Fan B."/>
            <person name="Jiang Y."/>
            <person name="Adhikari A."/>
            <person name="Zheng C.-J."/>
            <person name="Schuster L."/>
            <person name="Cowan T.M."/>
            <person name="Smanski M.J."/>
            <person name="Chevrette M.G."/>
            <person name="De Carvalho L.P.S."/>
            <person name="Shen B."/>
        </authorList>
    </citation>
    <scope>NUCLEOTIDE SEQUENCE [LARGE SCALE GENOMIC DNA]</scope>
    <source>
        <strain evidence="6 7">NPDC052347</strain>
    </source>
</reference>
<dbReference type="EC" id="3.6.-.-" evidence="6"/>
<evidence type="ECO:0000256" key="4">
    <source>
        <dbReference type="RuleBase" id="RU003476"/>
    </source>
</evidence>
<sequence>MMNGNDGATGRWQRLSRETLYDLPGLRLHRDRVTQPDGATGDFRVLDIPDCALTVAVDEAERIALVRYGTYLHGEMLTPPGGRVEPGESPEAAARRELAEEAGITAASWHKLGTVALMTNSTSRLHMFLATGLTLGEQQLSGTEAGMKLEWWELPDAVRAALDGRMRLSGAALSVLMYAHRATGGSV</sequence>
<keyword evidence="3 4" id="KW-0378">Hydrolase</keyword>
<dbReference type="InterPro" id="IPR020476">
    <property type="entry name" value="Nudix_hydrolase"/>
</dbReference>
<dbReference type="Proteomes" id="UP001552594">
    <property type="component" value="Unassembled WGS sequence"/>
</dbReference>
<protein>
    <submittedName>
        <fullName evidence="6">NUDIX hydrolase</fullName>
        <ecNumber evidence="6">3.6.-.-</ecNumber>
    </submittedName>
</protein>
<organism evidence="6 7">
    <name type="scientific">Streptomyces orinoci</name>
    <name type="common">Streptoverticillium orinoci</name>
    <dbReference type="NCBI Taxonomy" id="67339"/>
    <lineage>
        <taxon>Bacteria</taxon>
        <taxon>Bacillati</taxon>
        <taxon>Actinomycetota</taxon>
        <taxon>Actinomycetes</taxon>
        <taxon>Kitasatosporales</taxon>
        <taxon>Streptomycetaceae</taxon>
        <taxon>Streptomyces</taxon>
    </lineage>
</organism>
<dbReference type="PROSITE" id="PS51462">
    <property type="entry name" value="NUDIX"/>
    <property type="match status" value="1"/>
</dbReference>
<evidence type="ECO:0000256" key="1">
    <source>
        <dbReference type="ARBA" id="ARBA00001946"/>
    </source>
</evidence>
<dbReference type="PANTHER" id="PTHR43046">
    <property type="entry name" value="GDP-MANNOSE MANNOSYL HYDROLASE"/>
    <property type="match status" value="1"/>
</dbReference>
<dbReference type="PROSITE" id="PS00893">
    <property type="entry name" value="NUDIX_BOX"/>
    <property type="match status" value="1"/>
</dbReference>
<dbReference type="Gene3D" id="3.90.79.10">
    <property type="entry name" value="Nucleoside Triphosphate Pyrophosphohydrolase"/>
    <property type="match status" value="1"/>
</dbReference>
<evidence type="ECO:0000256" key="3">
    <source>
        <dbReference type="ARBA" id="ARBA00022801"/>
    </source>
</evidence>
<dbReference type="InterPro" id="IPR015797">
    <property type="entry name" value="NUDIX_hydrolase-like_dom_sf"/>
</dbReference>
<comment type="cofactor">
    <cofactor evidence="1">
        <name>Mg(2+)</name>
        <dbReference type="ChEBI" id="CHEBI:18420"/>
    </cofactor>
</comment>
<dbReference type="PRINTS" id="PR00502">
    <property type="entry name" value="NUDIXFAMILY"/>
</dbReference>
<name>A0ABV3K8J5_STRON</name>
<dbReference type="InterPro" id="IPR000086">
    <property type="entry name" value="NUDIX_hydrolase_dom"/>
</dbReference>
<dbReference type="InterPro" id="IPR020084">
    <property type="entry name" value="NUDIX_hydrolase_CS"/>
</dbReference>
<dbReference type="Pfam" id="PF00293">
    <property type="entry name" value="NUDIX"/>
    <property type="match status" value="1"/>
</dbReference>
<comment type="caution">
    <text evidence="6">The sequence shown here is derived from an EMBL/GenBank/DDBJ whole genome shotgun (WGS) entry which is preliminary data.</text>
</comment>
<evidence type="ECO:0000313" key="6">
    <source>
        <dbReference type="EMBL" id="MEV5511293.1"/>
    </source>
</evidence>